<dbReference type="EMBL" id="CP113440">
    <property type="protein sequence ID" value="WAK62630.1"/>
    <property type="molecule type" value="Genomic_DNA"/>
</dbReference>
<evidence type="ECO:0000313" key="2">
    <source>
        <dbReference type="EMBL" id="MCW8677960.1"/>
    </source>
</evidence>
<feature type="transmembrane region" description="Helical" evidence="1">
    <location>
        <begin position="38"/>
        <end position="57"/>
    </location>
</feature>
<evidence type="ECO:0000256" key="1">
    <source>
        <dbReference type="SAM" id="Phobius"/>
    </source>
</evidence>
<accession>A0A081JGV1</accession>
<keyword evidence="5" id="KW-1185">Reference proteome</keyword>
<keyword evidence="1" id="KW-1133">Transmembrane helix</keyword>
<gene>
    <name evidence="3" type="ORF">OQG81_07805</name>
    <name evidence="2" type="ORF">OQH01_05370</name>
</gene>
<name>A0A081JGV1_STRMC</name>
<organism evidence="3 4">
    <name type="scientific">Streptococcus macedonicus</name>
    <name type="common">Streptococcus gallolyticus macedonicus</name>
    <dbReference type="NCBI Taxonomy" id="59310"/>
    <lineage>
        <taxon>Bacteria</taxon>
        <taxon>Bacillati</taxon>
        <taxon>Bacillota</taxon>
        <taxon>Bacilli</taxon>
        <taxon>Lactobacillales</taxon>
        <taxon>Streptococcaceae</taxon>
        <taxon>Streptococcus</taxon>
    </lineage>
</organism>
<reference evidence="3" key="2">
    <citation type="submission" date="2022-11" db="EMBL/GenBank/DDBJ databases">
        <title>Streptococcus macedonicus and Acinetobacter baumannii: co-inhabitants of the cheese production environment.</title>
        <authorList>
            <person name="Johnson J."/>
        </authorList>
    </citation>
    <scope>NUCLEOTIDE SEQUENCE</scope>
    <source>
        <strain evidence="3">E37</strain>
    </source>
</reference>
<proteinExistence type="predicted"/>
<sequence>MTPEIITYLICLLTFAYLAVTIFTFVKNRRTGDGYRLRIFYVLAAALVFLLSVYAIATGQTYDDLVTSINDFFQ</sequence>
<dbReference type="EMBL" id="JAPHJC010000017">
    <property type="protein sequence ID" value="MCW8677960.1"/>
    <property type="molecule type" value="Genomic_DNA"/>
</dbReference>
<protein>
    <submittedName>
        <fullName evidence="3">Uncharacterized protein</fullName>
    </submittedName>
</protein>
<reference evidence="5" key="1">
    <citation type="submission" date="2022-11" db="EMBL/GenBank/DDBJ databases">
        <title>Streptococcus macedonicus and Acinetobacter baumannii: co-inhabitants of the cheese production environment.</title>
        <authorList>
            <person name="Johnson J."/>
            <person name="Curtin C."/>
            <person name="Waite-Cusic J."/>
        </authorList>
    </citation>
    <scope>NUCLEOTIDE SEQUENCE [LARGE SCALE GENOMIC DNA]</scope>
    <source>
        <strain evidence="5">E28</strain>
    </source>
</reference>
<dbReference type="AlphaFoldDB" id="A0A081JGV1"/>
<dbReference type="Proteomes" id="UP001209889">
    <property type="component" value="Unassembled WGS sequence"/>
</dbReference>
<reference evidence="3" key="3">
    <citation type="submission" date="2022-11" db="EMBL/GenBank/DDBJ databases">
        <authorList>
            <person name="Johnson J.D."/>
        </authorList>
    </citation>
    <scope>NUCLEOTIDE SEQUENCE</scope>
    <source>
        <strain evidence="2">E28</strain>
        <strain evidence="3">E37</strain>
    </source>
</reference>
<reference evidence="5" key="4">
    <citation type="submission" date="2023-07" db="EMBL/GenBank/DDBJ databases">
        <title>Streptococcus macedonicus and Acinetobacter baumannii: co-inhabitants of the cheese production environment.</title>
        <authorList>
            <person name="Johnson J."/>
            <person name="Curtin C."/>
            <person name="Waite-Cusic J."/>
        </authorList>
    </citation>
    <scope>NUCLEOTIDE SEQUENCE [LARGE SCALE GENOMIC DNA]</scope>
    <source>
        <strain evidence="5">E28</strain>
    </source>
</reference>
<feature type="transmembrane region" description="Helical" evidence="1">
    <location>
        <begin position="6"/>
        <end position="26"/>
    </location>
</feature>
<evidence type="ECO:0000313" key="3">
    <source>
        <dbReference type="EMBL" id="WAK62630.1"/>
    </source>
</evidence>
<dbReference type="Proteomes" id="UP001156410">
    <property type="component" value="Chromosome"/>
</dbReference>
<keyword evidence="1" id="KW-0812">Transmembrane</keyword>
<evidence type="ECO:0000313" key="5">
    <source>
        <dbReference type="Proteomes" id="UP001209889"/>
    </source>
</evidence>
<dbReference type="GeneID" id="93936838"/>
<dbReference type="RefSeq" id="WP_014294841.1">
    <property type="nucleotide sequence ID" value="NZ_CP113440.1"/>
</dbReference>
<reference evidence="2" key="5">
    <citation type="submission" date="2024-05" db="EMBL/GenBank/DDBJ databases">
        <title>Streptococcus macedonicus and Acinetobacter baumannii: co-inhabitants of the cheese production environment.</title>
        <authorList>
            <person name="Johnson J."/>
            <person name="Curtin C."/>
            <person name="Waite-Cusic J."/>
        </authorList>
    </citation>
    <scope>NUCLEOTIDE SEQUENCE</scope>
    <source>
        <strain evidence="2">E28</strain>
    </source>
</reference>
<evidence type="ECO:0000313" key="4">
    <source>
        <dbReference type="Proteomes" id="UP001156410"/>
    </source>
</evidence>
<keyword evidence="1" id="KW-0472">Membrane</keyword>